<name>A0A098TJ66_9CYAN</name>
<organism evidence="4 5">
    <name type="scientific">Neosynechococcus sphagnicola sy1</name>
    <dbReference type="NCBI Taxonomy" id="1497020"/>
    <lineage>
        <taxon>Bacteria</taxon>
        <taxon>Bacillati</taxon>
        <taxon>Cyanobacteriota</taxon>
        <taxon>Cyanophyceae</taxon>
        <taxon>Neosynechococcales</taxon>
        <taxon>Neosynechococcaceae</taxon>
        <taxon>Neosynechococcus</taxon>
    </lineage>
</organism>
<keyword evidence="5" id="KW-1185">Reference proteome</keyword>
<dbReference type="STRING" id="1497020.DO97_12115"/>
<reference evidence="4 5" key="1">
    <citation type="journal article" date="2014" name="Mol. Ecol.">
        <title>Evolution of Synechococcus.</title>
        <authorList>
            <person name="Dvorak P."/>
            <person name="Casamatta D."/>
            <person name="Hasler P."/>
            <person name="Poulickova A."/>
            <person name="Ondrej V."/>
            <person name="Sanges R."/>
        </authorList>
    </citation>
    <scope>NUCLEOTIDE SEQUENCE [LARGE SCALE GENOMIC DNA]</scope>
    <source>
        <strain evidence="4 5">CAUP A 1101</strain>
    </source>
</reference>
<dbReference type="EMBL" id="JJML01000037">
    <property type="protein sequence ID" value="KGF72091.1"/>
    <property type="molecule type" value="Genomic_DNA"/>
</dbReference>
<dbReference type="RefSeq" id="WP_036534793.1">
    <property type="nucleotide sequence ID" value="NZ_JJML01000037.1"/>
</dbReference>
<dbReference type="AlphaFoldDB" id="A0A098TJ66"/>
<protein>
    <recommendedName>
        <fullName evidence="6">Response regulatory domain-containing protein</fullName>
    </recommendedName>
</protein>
<dbReference type="PROSITE" id="PS50110">
    <property type="entry name" value="RESPONSE_REGULATORY"/>
    <property type="match status" value="1"/>
</dbReference>
<evidence type="ECO:0000259" key="3">
    <source>
        <dbReference type="PROSITE" id="PS50112"/>
    </source>
</evidence>
<feature type="domain" description="Response regulatory" evidence="2">
    <location>
        <begin position="7"/>
        <end position="121"/>
    </location>
</feature>
<comment type="caution">
    <text evidence="4">The sequence shown here is derived from an EMBL/GenBank/DDBJ whole genome shotgun (WGS) entry which is preliminary data.</text>
</comment>
<sequence>MEPSVVKVLLVTEDKNDYGLIQVLLSEIETATFNLEWVTTASAALGQMPQNHHQVYLVDYRLGGLELLHAAIAQGCRGPIILLIHPGDQTIDVAAFGAIAVDILIKGRIEASLLERAIRYGRQHTHTLTALHESESKLGGILNSLMDVVWSLSATTLEVLYISPAVQRVYGRSEAEFFCQSSSLA</sequence>
<evidence type="ECO:0000313" key="5">
    <source>
        <dbReference type="Proteomes" id="UP000030170"/>
    </source>
</evidence>
<dbReference type="InterPro" id="IPR001789">
    <property type="entry name" value="Sig_transdc_resp-reg_receiver"/>
</dbReference>
<evidence type="ECO:0008006" key="6">
    <source>
        <dbReference type="Google" id="ProtNLM"/>
    </source>
</evidence>
<evidence type="ECO:0000313" key="4">
    <source>
        <dbReference type="EMBL" id="KGF72091.1"/>
    </source>
</evidence>
<dbReference type="InterPro" id="IPR000014">
    <property type="entry name" value="PAS"/>
</dbReference>
<feature type="domain" description="PAS" evidence="3">
    <location>
        <begin position="134"/>
        <end position="185"/>
    </location>
</feature>
<dbReference type="SUPFAM" id="SSF52172">
    <property type="entry name" value="CheY-like"/>
    <property type="match status" value="1"/>
</dbReference>
<dbReference type="Gene3D" id="3.40.50.2300">
    <property type="match status" value="1"/>
</dbReference>
<feature type="modified residue" description="4-aspartylphosphate" evidence="1">
    <location>
        <position position="59"/>
    </location>
</feature>
<keyword evidence="1" id="KW-0597">Phosphoprotein</keyword>
<dbReference type="Gene3D" id="3.30.450.20">
    <property type="entry name" value="PAS domain"/>
    <property type="match status" value="1"/>
</dbReference>
<gene>
    <name evidence="4" type="ORF">DO97_12115</name>
</gene>
<dbReference type="GO" id="GO:0000160">
    <property type="term" value="P:phosphorelay signal transduction system"/>
    <property type="evidence" value="ECO:0007669"/>
    <property type="project" value="InterPro"/>
</dbReference>
<dbReference type="SUPFAM" id="SSF55785">
    <property type="entry name" value="PYP-like sensor domain (PAS domain)"/>
    <property type="match status" value="1"/>
</dbReference>
<accession>A0A098TJ66</accession>
<dbReference type="PROSITE" id="PS50112">
    <property type="entry name" value="PAS"/>
    <property type="match status" value="1"/>
</dbReference>
<dbReference type="InterPro" id="IPR035965">
    <property type="entry name" value="PAS-like_dom_sf"/>
</dbReference>
<proteinExistence type="predicted"/>
<dbReference type="InterPro" id="IPR011006">
    <property type="entry name" value="CheY-like_superfamily"/>
</dbReference>
<dbReference type="OrthoDB" id="9788063at2"/>
<dbReference type="Proteomes" id="UP000030170">
    <property type="component" value="Unassembled WGS sequence"/>
</dbReference>
<evidence type="ECO:0000259" key="2">
    <source>
        <dbReference type="PROSITE" id="PS50110"/>
    </source>
</evidence>
<evidence type="ECO:0000256" key="1">
    <source>
        <dbReference type="PROSITE-ProRule" id="PRU00169"/>
    </source>
</evidence>